<reference evidence="1 2" key="1">
    <citation type="journal article" date="2022" name="Plant J.">
        <title>Chromosome-level genome of Camellia lanceoleosa provides a valuable resource for understanding genome evolution and self-incompatibility.</title>
        <authorList>
            <person name="Gong W."/>
            <person name="Xiao S."/>
            <person name="Wang L."/>
            <person name="Liao Z."/>
            <person name="Chang Y."/>
            <person name="Mo W."/>
            <person name="Hu G."/>
            <person name="Li W."/>
            <person name="Zhao G."/>
            <person name="Zhu H."/>
            <person name="Hu X."/>
            <person name="Ji K."/>
            <person name="Xiang X."/>
            <person name="Song Q."/>
            <person name="Yuan D."/>
            <person name="Jin S."/>
            <person name="Zhang L."/>
        </authorList>
    </citation>
    <scope>NUCLEOTIDE SEQUENCE [LARGE SCALE GENOMIC DNA]</scope>
    <source>
        <strain evidence="1">SQ_2022a</strain>
    </source>
</reference>
<comment type="caution">
    <text evidence="1">The sequence shown here is derived from an EMBL/GenBank/DDBJ whole genome shotgun (WGS) entry which is preliminary data.</text>
</comment>
<keyword evidence="2" id="KW-1185">Reference proteome</keyword>
<evidence type="ECO:0000313" key="1">
    <source>
        <dbReference type="EMBL" id="KAI7995267.1"/>
    </source>
</evidence>
<gene>
    <name evidence="1" type="ORF">LOK49_LG11G01487</name>
</gene>
<accession>A0ACC0G4B8</accession>
<evidence type="ECO:0000313" key="2">
    <source>
        <dbReference type="Proteomes" id="UP001060215"/>
    </source>
</evidence>
<dbReference type="EMBL" id="CM045769">
    <property type="protein sequence ID" value="KAI7995267.1"/>
    <property type="molecule type" value="Genomic_DNA"/>
</dbReference>
<name>A0ACC0G4B8_9ERIC</name>
<protein>
    <submittedName>
        <fullName evidence="1">Uncharacterized protein</fullName>
    </submittedName>
</protein>
<organism evidence="1 2">
    <name type="scientific">Camellia lanceoleosa</name>
    <dbReference type="NCBI Taxonomy" id="1840588"/>
    <lineage>
        <taxon>Eukaryota</taxon>
        <taxon>Viridiplantae</taxon>
        <taxon>Streptophyta</taxon>
        <taxon>Embryophyta</taxon>
        <taxon>Tracheophyta</taxon>
        <taxon>Spermatophyta</taxon>
        <taxon>Magnoliopsida</taxon>
        <taxon>eudicotyledons</taxon>
        <taxon>Gunneridae</taxon>
        <taxon>Pentapetalae</taxon>
        <taxon>asterids</taxon>
        <taxon>Ericales</taxon>
        <taxon>Theaceae</taxon>
        <taxon>Camellia</taxon>
    </lineage>
</organism>
<proteinExistence type="predicted"/>
<dbReference type="Proteomes" id="UP001060215">
    <property type="component" value="Chromosome 12"/>
</dbReference>
<sequence length="274" mass="31123">MVQWGTNSRCHLVFRGGDGELCGQHKGKEFVTGMLVMRMLWLTSMLLGPNNLDVTEIAAANMKLELRPISAVPVCSAMVLPNATSKKKAIGVGLDFSRSNHISEVYQREFESVAFCLHRRHGDSHREKWEARSQEQIRILICIEDGMGVFLQKTRTIYYELPHFLGLFQSNPDDPFIPTTRSLPQLNSPRSCLHRPPTTSTPVVLLPNIVRTFFNMLITRSIGIDGVKKHSRKLARETYPSSYQFPHLLVFFKVVGNYWTKNNYNNGGNSNNNN</sequence>